<feature type="compositionally biased region" description="Polar residues" evidence="1">
    <location>
        <begin position="457"/>
        <end position="469"/>
    </location>
</feature>
<name>A0A1Y2BKZ0_9TREE</name>
<evidence type="ECO:0000313" key="3">
    <source>
        <dbReference type="Proteomes" id="UP000193986"/>
    </source>
</evidence>
<sequence>MSSTTDPPLEHHQSTAPDSSSPPPLPTDSKQFIFSCKCLNVKVDGRVPGSFDPSKDSQGETRVWIGKKSEHIRFKELVTYEAIDSRPSRRDSQLNSSGVLPPCPSKRKCWVCDVELYKVDLRPGLTSVEEEWIVVDLNNGIRWGDEYEADLDAGRLPFSSLLLELPTGSSQFGRPPNLAGPTPYPPPSQSPISQFQNHLLPPVQDPFFLPPPFIPSHPHLHALCNSAVGFLKDAHEDFETEVKHFIALKSRELGDLEEKVRCEVELLWGKYCEGPGKNDQLERSRSASLTRSKSKSQDMPLSPPNENPIIRESITSPPYAAGTSLLSASISANGFQVTPPVVASEKVDNSLMAIASKHDKTSDARAVAMSHVFSALDEAMDKRRRNSGPKELVVPQDDTDNKDSWIDGEKTLAQMLISDKQGEDASEDRTPRARQTKELHERRKSKDTKVVKFEEPPTTQNSKNESTEQPADLDHEDYVFDFEFDDSSFPPIPSGSVPIPPLGSKRNWLEASLSEAYAADAPSHRGAWRRLGESSSLYASLRRDSRKSDSDQVSDDNSFSQLATSMPIAIAHARQQVVDPNLLPKERKTSLSDREGILVPPLMPAMRERGVYNSLGLDVSRPSGSRRGQRSASVSRERERNLASSQMADPGVVFEAIADEQDDDDDEFDGIDGEEGTLRERGTFVPPHIPRRTSAREGIEAGWRSMINE</sequence>
<feature type="region of interest" description="Disordered" evidence="1">
    <location>
        <begin position="1"/>
        <end position="28"/>
    </location>
</feature>
<dbReference type="Proteomes" id="UP000193986">
    <property type="component" value="Unassembled WGS sequence"/>
</dbReference>
<dbReference type="OrthoDB" id="2563191at2759"/>
<protein>
    <submittedName>
        <fullName evidence="2">Uncharacterized protein</fullName>
    </submittedName>
</protein>
<reference evidence="2 3" key="1">
    <citation type="submission" date="2016-07" db="EMBL/GenBank/DDBJ databases">
        <title>Pervasive Adenine N6-methylation of Active Genes in Fungi.</title>
        <authorList>
            <consortium name="DOE Joint Genome Institute"/>
            <person name="Mondo S.J."/>
            <person name="Dannebaum R.O."/>
            <person name="Kuo R.C."/>
            <person name="Labutti K."/>
            <person name="Haridas S."/>
            <person name="Kuo A."/>
            <person name="Salamov A."/>
            <person name="Ahrendt S.R."/>
            <person name="Lipzen A."/>
            <person name="Sullivan W."/>
            <person name="Andreopoulos W.B."/>
            <person name="Clum A."/>
            <person name="Lindquist E."/>
            <person name="Daum C."/>
            <person name="Ramamoorthy G.K."/>
            <person name="Gryganskyi A."/>
            <person name="Culley D."/>
            <person name="Magnuson J.K."/>
            <person name="James T.Y."/>
            <person name="O'Malley M.A."/>
            <person name="Stajich J.E."/>
            <person name="Spatafora J.W."/>
            <person name="Visel A."/>
            <person name="Grigoriev I.V."/>
        </authorList>
    </citation>
    <scope>NUCLEOTIDE SEQUENCE [LARGE SCALE GENOMIC DNA]</scope>
    <source>
        <strain evidence="2 3">68-887.2</strain>
    </source>
</reference>
<accession>A0A1Y2BKZ0</accession>
<feature type="compositionally biased region" description="Basic and acidic residues" evidence="1">
    <location>
        <begin position="420"/>
        <end position="441"/>
    </location>
</feature>
<keyword evidence="3" id="KW-1185">Reference proteome</keyword>
<feature type="region of interest" description="Disordered" evidence="1">
    <location>
        <begin position="616"/>
        <end position="697"/>
    </location>
</feature>
<comment type="caution">
    <text evidence="2">The sequence shown here is derived from an EMBL/GenBank/DDBJ whole genome shotgun (WGS) entry which is preliminary data.</text>
</comment>
<dbReference type="EMBL" id="MCFC01000001">
    <property type="protein sequence ID" value="ORY35438.1"/>
    <property type="molecule type" value="Genomic_DNA"/>
</dbReference>
<feature type="region of interest" description="Disordered" evidence="1">
    <location>
        <begin position="380"/>
        <end position="405"/>
    </location>
</feature>
<gene>
    <name evidence="2" type="ORF">BCR39DRAFT_585073</name>
</gene>
<feature type="compositionally biased region" description="Low complexity" evidence="1">
    <location>
        <begin position="619"/>
        <end position="634"/>
    </location>
</feature>
<dbReference type="InParanoid" id="A0A1Y2BKZ0"/>
<proteinExistence type="predicted"/>
<dbReference type="STRING" id="71784.A0A1Y2BKZ0"/>
<dbReference type="AlphaFoldDB" id="A0A1Y2BKZ0"/>
<feature type="compositionally biased region" description="Acidic residues" evidence="1">
    <location>
        <begin position="657"/>
        <end position="675"/>
    </location>
</feature>
<feature type="region of interest" description="Disordered" evidence="1">
    <location>
        <begin position="419"/>
        <end position="471"/>
    </location>
</feature>
<evidence type="ECO:0000256" key="1">
    <source>
        <dbReference type="SAM" id="MobiDB-lite"/>
    </source>
</evidence>
<feature type="region of interest" description="Disordered" evidence="1">
    <location>
        <begin position="277"/>
        <end position="314"/>
    </location>
</feature>
<evidence type="ECO:0000313" key="2">
    <source>
        <dbReference type="EMBL" id="ORY35438.1"/>
    </source>
</evidence>
<organism evidence="2 3">
    <name type="scientific">Naematelia encephala</name>
    <dbReference type="NCBI Taxonomy" id="71784"/>
    <lineage>
        <taxon>Eukaryota</taxon>
        <taxon>Fungi</taxon>
        <taxon>Dikarya</taxon>
        <taxon>Basidiomycota</taxon>
        <taxon>Agaricomycotina</taxon>
        <taxon>Tremellomycetes</taxon>
        <taxon>Tremellales</taxon>
        <taxon>Naemateliaceae</taxon>
        <taxon>Naematelia</taxon>
    </lineage>
</organism>